<feature type="domain" description="Major facilitator superfamily (MFS) profile" evidence="7">
    <location>
        <begin position="10"/>
        <end position="391"/>
    </location>
</feature>
<comment type="subcellular location">
    <subcellularLocation>
        <location evidence="1">Cell membrane</location>
        <topology evidence="1">Multi-pass membrane protein</topology>
    </subcellularLocation>
</comment>
<gene>
    <name evidence="8" type="primary">bcr</name>
    <name evidence="8" type="ORF">EAIL5_2885</name>
</gene>
<evidence type="ECO:0000256" key="4">
    <source>
        <dbReference type="ARBA" id="ARBA00022989"/>
    </source>
</evidence>
<evidence type="ECO:0000259" key="7">
    <source>
        <dbReference type="PROSITE" id="PS50850"/>
    </source>
</evidence>
<feature type="transmembrane region" description="Helical" evidence="6">
    <location>
        <begin position="76"/>
        <end position="99"/>
    </location>
</feature>
<dbReference type="GO" id="GO:0005886">
    <property type="term" value="C:plasma membrane"/>
    <property type="evidence" value="ECO:0007669"/>
    <property type="project" value="UniProtKB-SubCell"/>
</dbReference>
<feature type="transmembrane region" description="Helical" evidence="6">
    <location>
        <begin position="138"/>
        <end position="160"/>
    </location>
</feature>
<dbReference type="InterPro" id="IPR020846">
    <property type="entry name" value="MFS_dom"/>
</dbReference>
<keyword evidence="4 6" id="KW-1133">Transmembrane helix</keyword>
<feature type="transmembrane region" description="Helical" evidence="6">
    <location>
        <begin position="105"/>
        <end position="126"/>
    </location>
</feature>
<evidence type="ECO:0000256" key="6">
    <source>
        <dbReference type="SAM" id="Phobius"/>
    </source>
</evidence>
<protein>
    <submittedName>
        <fullName evidence="8">Uncharacterized transporter RF_0358</fullName>
    </submittedName>
</protein>
<feature type="transmembrane region" description="Helical" evidence="6">
    <location>
        <begin position="166"/>
        <end position="188"/>
    </location>
</feature>
<feature type="transmembrane region" description="Helical" evidence="6">
    <location>
        <begin position="209"/>
        <end position="233"/>
    </location>
</feature>
<dbReference type="InterPro" id="IPR050189">
    <property type="entry name" value="MFS_Efflux_Transporters"/>
</dbReference>
<dbReference type="GO" id="GO:0022857">
    <property type="term" value="F:transmembrane transporter activity"/>
    <property type="evidence" value="ECO:0007669"/>
    <property type="project" value="InterPro"/>
</dbReference>
<dbReference type="AlphaFoldDB" id="E5B8A0"/>
<evidence type="ECO:0000256" key="2">
    <source>
        <dbReference type="ARBA" id="ARBA00022475"/>
    </source>
</evidence>
<dbReference type="SUPFAM" id="SSF103473">
    <property type="entry name" value="MFS general substrate transporter"/>
    <property type="match status" value="1"/>
</dbReference>
<feature type="transmembrane region" description="Helical" evidence="6">
    <location>
        <begin position="367"/>
        <end position="385"/>
    </location>
</feature>
<dbReference type="Pfam" id="PF07690">
    <property type="entry name" value="MFS_1"/>
    <property type="match status" value="1"/>
</dbReference>
<dbReference type="InterPro" id="IPR036259">
    <property type="entry name" value="MFS_trans_sf"/>
</dbReference>
<evidence type="ECO:0000256" key="1">
    <source>
        <dbReference type="ARBA" id="ARBA00004651"/>
    </source>
</evidence>
<accession>E5B8A0</accession>
<dbReference type="PROSITE" id="PS50850">
    <property type="entry name" value="MFS"/>
    <property type="match status" value="1"/>
</dbReference>
<proteinExistence type="predicted"/>
<reference evidence="8" key="1">
    <citation type="journal article" date="2011" name="J. Bacteriol.">
        <title>Genome Sequence of an Erwinia amylovora Strain with Pathogenicity Restricted to Rubus Plants.</title>
        <authorList>
            <person name="Powney R."/>
            <person name="Smits T.H."/>
            <person name="Sawbridge T."/>
            <person name="Frey B."/>
            <person name="Blom J."/>
            <person name="Frey J.E."/>
            <person name="Plummer K.M."/>
            <person name="Beer S.V."/>
            <person name="Luck J."/>
            <person name="Duffy B."/>
            <person name="Rodoni B."/>
        </authorList>
    </citation>
    <scope>NUCLEOTIDE SEQUENCE</scope>
    <source>
        <strain evidence="8">ATCC BAA-2158</strain>
    </source>
</reference>
<evidence type="ECO:0000313" key="8">
    <source>
        <dbReference type="EMBL" id="CBX81705.1"/>
    </source>
</evidence>
<name>E5B8A0_ERWAM</name>
<evidence type="ECO:0000256" key="5">
    <source>
        <dbReference type="ARBA" id="ARBA00023136"/>
    </source>
</evidence>
<keyword evidence="5 6" id="KW-0472">Membrane</keyword>
<feature type="transmembrane region" description="Helical" evidence="6">
    <location>
        <begin position="7"/>
        <end position="25"/>
    </location>
</feature>
<sequence>MNNRRTFWLAIMMLTLPVLLGALAMDMLLPALPDMAMSLGLAPQQIQWMLNVFILGFALSQLLVGFSATRLGDHHLLMSAVVLYILSSVGIAAVASYPWILALRFIQALASCTTMVVSMALVTQTFHTSLATKGHSILSGLTSLGPLLAPVGGIAILNMGGSWRTIFLLLALTGCVIFLLFVRVSPLFHWRERPAPRQSYSQIAKSPSFWRYAICSSTGMCWIFLFFSTAPFIVHSACQRNNWMLAWVFLLASLCFMIGSYLGARLHGKRPKEYFFDRCIVIQLLLSAAIFMSSMVNSLPFYVFIVWIMLMQLNCGLYFGPAISFALQKFPEVPVQAAAFQGFQQFLTTFLVSGVLLMFFKYTLSDLSLMAFIVSVLAVSIISVMKYKYGV</sequence>
<keyword evidence="2" id="KW-1003">Cell membrane</keyword>
<feature type="transmembrane region" description="Helical" evidence="6">
    <location>
        <begin position="339"/>
        <end position="361"/>
    </location>
</feature>
<dbReference type="InterPro" id="IPR011701">
    <property type="entry name" value="MFS"/>
</dbReference>
<feature type="transmembrane region" description="Helical" evidence="6">
    <location>
        <begin position="245"/>
        <end position="263"/>
    </location>
</feature>
<dbReference type="EMBL" id="FR719195">
    <property type="protein sequence ID" value="CBX81705.1"/>
    <property type="molecule type" value="Genomic_DNA"/>
</dbReference>
<feature type="transmembrane region" description="Helical" evidence="6">
    <location>
        <begin position="301"/>
        <end position="327"/>
    </location>
</feature>
<organism evidence="8">
    <name type="scientific">Erwinia amylovora ATCC BAA-2158</name>
    <dbReference type="NCBI Taxonomy" id="889211"/>
    <lineage>
        <taxon>Bacteria</taxon>
        <taxon>Pseudomonadati</taxon>
        <taxon>Pseudomonadota</taxon>
        <taxon>Gammaproteobacteria</taxon>
        <taxon>Enterobacterales</taxon>
        <taxon>Erwiniaceae</taxon>
        <taxon>Erwinia</taxon>
    </lineage>
</organism>
<dbReference type="PANTHER" id="PTHR43124">
    <property type="entry name" value="PURINE EFFLUX PUMP PBUE"/>
    <property type="match status" value="1"/>
</dbReference>
<dbReference type="PANTHER" id="PTHR43124:SF3">
    <property type="entry name" value="CHLORAMPHENICOL EFFLUX PUMP RV0191"/>
    <property type="match status" value="1"/>
</dbReference>
<evidence type="ECO:0000256" key="3">
    <source>
        <dbReference type="ARBA" id="ARBA00022692"/>
    </source>
</evidence>
<dbReference type="Gene3D" id="1.20.1720.10">
    <property type="entry name" value="Multidrug resistance protein D"/>
    <property type="match status" value="1"/>
</dbReference>
<keyword evidence="3 6" id="KW-0812">Transmembrane</keyword>
<feature type="transmembrane region" description="Helical" evidence="6">
    <location>
        <begin position="45"/>
        <end position="64"/>
    </location>
</feature>